<gene>
    <name evidence="1" type="primary">ALC57_09123</name>
    <name evidence="1" type="ORF">TNIN_144801</name>
</gene>
<comment type="caution">
    <text evidence="1">The sequence shown here is derived from an EMBL/GenBank/DDBJ whole genome shotgun (WGS) entry which is preliminary data.</text>
</comment>
<keyword evidence="2" id="KW-1185">Reference proteome</keyword>
<evidence type="ECO:0000313" key="2">
    <source>
        <dbReference type="Proteomes" id="UP000886998"/>
    </source>
</evidence>
<protein>
    <submittedName>
        <fullName evidence="1">Uncharacterized protein</fullName>
    </submittedName>
</protein>
<accession>A0A8X7CC94</accession>
<proteinExistence type="predicted"/>
<dbReference type="AlphaFoldDB" id="A0A8X7CC94"/>
<organism evidence="1 2">
    <name type="scientific">Trichonephila inaurata madagascariensis</name>
    <dbReference type="NCBI Taxonomy" id="2747483"/>
    <lineage>
        <taxon>Eukaryota</taxon>
        <taxon>Metazoa</taxon>
        <taxon>Ecdysozoa</taxon>
        <taxon>Arthropoda</taxon>
        <taxon>Chelicerata</taxon>
        <taxon>Arachnida</taxon>
        <taxon>Araneae</taxon>
        <taxon>Araneomorphae</taxon>
        <taxon>Entelegynae</taxon>
        <taxon>Araneoidea</taxon>
        <taxon>Nephilidae</taxon>
        <taxon>Trichonephila</taxon>
        <taxon>Trichonephila inaurata</taxon>
    </lineage>
</organism>
<evidence type="ECO:0000313" key="1">
    <source>
        <dbReference type="EMBL" id="GFY64053.1"/>
    </source>
</evidence>
<reference evidence="1" key="1">
    <citation type="submission" date="2020-08" db="EMBL/GenBank/DDBJ databases">
        <title>Multicomponent nature underlies the extraordinary mechanical properties of spider dragline silk.</title>
        <authorList>
            <person name="Kono N."/>
            <person name="Nakamura H."/>
            <person name="Mori M."/>
            <person name="Yoshida Y."/>
            <person name="Ohtoshi R."/>
            <person name="Malay A.D."/>
            <person name="Moran D.A.P."/>
            <person name="Tomita M."/>
            <person name="Numata K."/>
            <person name="Arakawa K."/>
        </authorList>
    </citation>
    <scope>NUCLEOTIDE SEQUENCE</scope>
</reference>
<name>A0A8X7CC94_9ARAC</name>
<dbReference type="OrthoDB" id="6781249at2759"/>
<dbReference type="Proteomes" id="UP000886998">
    <property type="component" value="Unassembled WGS sequence"/>
</dbReference>
<dbReference type="EMBL" id="BMAV01015050">
    <property type="protein sequence ID" value="GFY64053.1"/>
    <property type="molecule type" value="Genomic_DNA"/>
</dbReference>
<sequence length="125" mass="13991">MKATAKNTSVLLSSLPPTTDAAFEHLKRVYLQIQIWLGNDVDIDNWGWKHFNNMLIPITMNQLPAPDHLLQILFCNCKKGFAAACGCRKSGLYCSVACLQCSENSCSNTPPIIQINEVEEDMLYI</sequence>